<dbReference type="GeneID" id="3257604"/>
<reference evidence="3 4" key="1">
    <citation type="journal article" date="2005" name="Science">
        <title>The genome of the basidiomycetous yeast and human pathogen Cryptococcus neoformans.</title>
        <authorList>
            <person name="Loftus B.J."/>
            <person name="Fung E."/>
            <person name="Roncaglia P."/>
            <person name="Rowley D."/>
            <person name="Amedeo P."/>
            <person name="Bruno D."/>
            <person name="Vamathevan J."/>
            <person name="Miranda M."/>
            <person name="Anderson I.J."/>
            <person name="Fraser J.A."/>
            <person name="Allen J.E."/>
            <person name="Bosdet I.E."/>
            <person name="Brent M.R."/>
            <person name="Chiu R."/>
            <person name="Doering T.L."/>
            <person name="Donlin M.J."/>
            <person name="D'Souza C.A."/>
            <person name="Fox D.S."/>
            <person name="Grinberg V."/>
            <person name="Fu J."/>
            <person name="Fukushima M."/>
            <person name="Haas B.J."/>
            <person name="Huang J.C."/>
            <person name="Janbon G."/>
            <person name="Jones S.J."/>
            <person name="Koo H.L."/>
            <person name="Krzywinski M.I."/>
            <person name="Kwon-Chung J.K."/>
            <person name="Lengeler K.B."/>
            <person name="Maiti R."/>
            <person name="Marra M.A."/>
            <person name="Marra R.E."/>
            <person name="Mathewson C.A."/>
            <person name="Mitchell T.G."/>
            <person name="Pertea M."/>
            <person name="Riggs F.R."/>
            <person name="Salzberg S.L."/>
            <person name="Schein J.E."/>
            <person name="Shvartsbeyn A."/>
            <person name="Shin H."/>
            <person name="Shumway M."/>
            <person name="Specht C.A."/>
            <person name="Suh B.B."/>
            <person name="Tenney A."/>
            <person name="Utterback T.R."/>
            <person name="Wickes B.L."/>
            <person name="Wortman J.R."/>
            <person name="Wye N.H."/>
            <person name="Kronstad J.W."/>
            <person name="Lodge J.K."/>
            <person name="Heitman J."/>
            <person name="Davis R.W."/>
            <person name="Fraser C.M."/>
            <person name="Hyman R.W."/>
        </authorList>
    </citation>
    <scope>NUCLEOTIDE SEQUENCE [LARGE SCALE GENOMIC DNA]</scope>
    <source>
        <strain evidence="4">JEC21 / ATCC MYA-565</strain>
    </source>
</reference>
<accession>Q5KG93</accession>
<feature type="transmembrane region" description="Helical" evidence="1">
    <location>
        <begin position="24"/>
        <end position="48"/>
    </location>
</feature>
<accession>Q55RT9</accession>
<evidence type="ECO:0000313" key="4">
    <source>
        <dbReference type="Proteomes" id="UP000002149"/>
    </source>
</evidence>
<evidence type="ECO:0000313" key="3">
    <source>
        <dbReference type="EMBL" id="AAW43802.2"/>
    </source>
</evidence>
<dbReference type="InterPro" id="IPR012312">
    <property type="entry name" value="Hemerythrin-like"/>
</dbReference>
<dbReference type="VEuPathDB" id="FungiDB:CNE04420"/>
<keyword evidence="4" id="KW-1185">Reference proteome</keyword>
<dbReference type="InParanoid" id="Q5KG93"/>
<keyword evidence="1" id="KW-0812">Transmembrane</keyword>
<name>Q5KG93_CRYD1</name>
<dbReference type="PANTHER" id="PTHR38048">
    <property type="entry name" value="EXPRESSED PROTEIN"/>
    <property type="match status" value="1"/>
</dbReference>
<organism evidence="3 4">
    <name type="scientific">Cryptococcus deneoformans (strain JEC21 / ATCC MYA-565)</name>
    <name type="common">Cryptococcus neoformans var. neoformans serotype D</name>
    <dbReference type="NCBI Taxonomy" id="214684"/>
    <lineage>
        <taxon>Eukaryota</taxon>
        <taxon>Fungi</taxon>
        <taxon>Dikarya</taxon>
        <taxon>Basidiomycota</taxon>
        <taxon>Agaricomycotina</taxon>
        <taxon>Tremellomycetes</taxon>
        <taxon>Tremellales</taxon>
        <taxon>Cryptococcaceae</taxon>
        <taxon>Cryptococcus</taxon>
        <taxon>Cryptococcus neoformans species complex</taxon>
    </lineage>
</organism>
<dbReference type="AlphaFoldDB" id="Q5KG93"/>
<dbReference type="OrthoDB" id="10044044at2759"/>
<dbReference type="HOGENOM" id="CLU_074846_2_0_1"/>
<dbReference type="Proteomes" id="UP000002149">
    <property type="component" value="Chromosome 5"/>
</dbReference>
<proteinExistence type="predicted"/>
<keyword evidence="1" id="KW-0472">Membrane</keyword>
<dbReference type="EMBL" id="AE017345">
    <property type="protein sequence ID" value="AAW43802.2"/>
    <property type="molecule type" value="Genomic_DNA"/>
</dbReference>
<sequence>MPFQRTNQRPSYSRNSKRITHHNYNGSVTFASVIVIALISVLIFATVVSQYSPFSSIRPSMSSVNTSVIQSPAASVIATASEPIDNTMVKKNSREDKEWNRLAIHMDSYHNSFRMEFKRVYALADGGYEEEAMKLPRFLRLAQQLSSHLSMHHRIETYIFPILSKKMPQFAAGKRESGEHLVAHKKIHDGLDKYDKFLSNSLDDPSVYNGEKLREIMDSFREVLFTHLDEEVKDLQGEQMRAAGWTLEEMKRIPM</sequence>
<dbReference type="PaxDb" id="214684-Q5KG93"/>
<evidence type="ECO:0000259" key="2">
    <source>
        <dbReference type="Pfam" id="PF01814"/>
    </source>
</evidence>
<dbReference type="CDD" id="cd12108">
    <property type="entry name" value="Hr-like"/>
    <property type="match status" value="1"/>
</dbReference>
<dbReference type="eggNOG" id="ENOG502S4CP">
    <property type="taxonomic scope" value="Eukaryota"/>
</dbReference>
<dbReference type="InterPro" id="IPR053206">
    <property type="entry name" value="Dimeric_xanthone_biosynth"/>
</dbReference>
<gene>
    <name evidence="3" type="ordered locus">CNE04420</name>
</gene>
<protein>
    <submittedName>
        <fullName evidence="3">Expressed protein</fullName>
    </submittedName>
</protein>
<dbReference type="PANTHER" id="PTHR38048:SF1">
    <property type="entry name" value="HEMERYTHRIN-LIKE DOMAIN-CONTAINING PROTEIN"/>
    <property type="match status" value="1"/>
</dbReference>
<dbReference type="KEGG" id="cne:CNE04420"/>
<dbReference type="RefSeq" id="XP_571109.2">
    <property type="nucleotide sequence ID" value="XM_571109.2"/>
</dbReference>
<dbReference type="Pfam" id="PF01814">
    <property type="entry name" value="Hemerythrin"/>
    <property type="match status" value="1"/>
</dbReference>
<keyword evidence="1" id="KW-1133">Transmembrane helix</keyword>
<feature type="domain" description="Hemerythrin-like" evidence="2">
    <location>
        <begin position="106"/>
        <end position="233"/>
    </location>
</feature>
<evidence type="ECO:0000256" key="1">
    <source>
        <dbReference type="SAM" id="Phobius"/>
    </source>
</evidence>
<dbReference type="Gene3D" id="1.20.120.520">
    <property type="entry name" value="nmb1532 protein domain like"/>
    <property type="match status" value="1"/>
</dbReference>